<sequence length="89" mass="9991">MKNLCSRRRPRYGIPLEALRRAARGERVVFRPPLGPALALVSLEDAELLARLEDERDNRLADEALAEDGENVTLDVILADYEAKYGVLD</sequence>
<dbReference type="EMBL" id="CM001022">
    <property type="protein sequence ID" value="EFQ23487.1"/>
    <property type="molecule type" value="Genomic_DNA"/>
</dbReference>
<reference evidence="1 2" key="1">
    <citation type="journal article" date="2010" name="Stand. Genomic Sci.">
        <title>Non-contiguous finished genome sequence of Aminomonas paucivorans type strain (GLU-3).</title>
        <authorList>
            <person name="Pitluck S."/>
            <person name="Yasawong M."/>
            <person name="Held B."/>
            <person name="Lapidus A."/>
            <person name="Nolan M."/>
            <person name="Copeland A."/>
            <person name="Lucas S."/>
            <person name="Del Rio T.G."/>
            <person name="Tice H."/>
            <person name="Cheng J.F."/>
            <person name="Chertkov O."/>
            <person name="Goodwin L."/>
            <person name="Tapia R."/>
            <person name="Han C."/>
            <person name="Liolios K."/>
            <person name="Ivanova N."/>
            <person name="Mavromatis K."/>
            <person name="Ovchinnikova G."/>
            <person name="Pati A."/>
            <person name="Chen A."/>
            <person name="Palaniappan K."/>
            <person name="Land M."/>
            <person name="Hauser L."/>
            <person name="Chang Y.J."/>
            <person name="Jeffries C.D."/>
            <person name="Pukall R."/>
            <person name="Spring S."/>
            <person name="Rohde M."/>
            <person name="Sikorski J."/>
            <person name="Goker M."/>
            <person name="Woyke T."/>
            <person name="Bristow J."/>
            <person name="Eisen J.A."/>
            <person name="Markowitz V."/>
            <person name="Hugenholtz P."/>
            <person name="Kyrpides N.C."/>
            <person name="Klenk H.P."/>
        </authorList>
    </citation>
    <scope>NUCLEOTIDE SEQUENCE [LARGE SCALE GENOMIC DNA]</scope>
    <source>
        <strain evidence="1 2">DSM 12260</strain>
    </source>
</reference>
<dbReference type="HOGENOM" id="CLU_2448139_0_0_0"/>
<protein>
    <recommendedName>
        <fullName evidence="3">Prevent-host-death family protein</fullName>
    </recommendedName>
</protein>
<proteinExistence type="predicted"/>
<accession>E3CXC1</accession>
<evidence type="ECO:0000313" key="2">
    <source>
        <dbReference type="Proteomes" id="UP000005096"/>
    </source>
</evidence>
<evidence type="ECO:0008006" key="3">
    <source>
        <dbReference type="Google" id="ProtNLM"/>
    </source>
</evidence>
<gene>
    <name evidence="1" type="ORF">Apau_1060</name>
</gene>
<dbReference type="Proteomes" id="UP000005096">
    <property type="component" value="Chromosome"/>
</dbReference>
<organism evidence="1 2">
    <name type="scientific">Aminomonas paucivorans DSM 12260</name>
    <dbReference type="NCBI Taxonomy" id="584708"/>
    <lineage>
        <taxon>Bacteria</taxon>
        <taxon>Thermotogati</taxon>
        <taxon>Synergistota</taxon>
        <taxon>Synergistia</taxon>
        <taxon>Synergistales</taxon>
        <taxon>Synergistaceae</taxon>
        <taxon>Aminomonas</taxon>
    </lineage>
</organism>
<dbReference type="STRING" id="584708.Apau_1060"/>
<keyword evidence="2" id="KW-1185">Reference proteome</keyword>
<dbReference type="AlphaFoldDB" id="E3CXC1"/>
<evidence type="ECO:0000313" key="1">
    <source>
        <dbReference type="EMBL" id="EFQ23487.1"/>
    </source>
</evidence>
<dbReference type="PaxDb" id="584708-Apau_1060"/>
<name>E3CXC1_9BACT</name>